<reference evidence="4" key="1">
    <citation type="journal article" date="2023" name="Nat. Commun.">
        <title>Diploid and tetraploid genomes of Acorus and the evolution of monocots.</title>
        <authorList>
            <person name="Ma L."/>
            <person name="Liu K.W."/>
            <person name="Li Z."/>
            <person name="Hsiao Y.Y."/>
            <person name="Qi Y."/>
            <person name="Fu T."/>
            <person name="Tang G.D."/>
            <person name="Zhang D."/>
            <person name="Sun W.H."/>
            <person name="Liu D.K."/>
            <person name="Li Y."/>
            <person name="Chen G.Z."/>
            <person name="Liu X.D."/>
            <person name="Liao X.Y."/>
            <person name="Jiang Y.T."/>
            <person name="Yu X."/>
            <person name="Hao Y."/>
            <person name="Huang J."/>
            <person name="Zhao X.W."/>
            <person name="Ke S."/>
            <person name="Chen Y.Y."/>
            <person name="Wu W.L."/>
            <person name="Hsu J.L."/>
            <person name="Lin Y.F."/>
            <person name="Huang M.D."/>
            <person name="Li C.Y."/>
            <person name="Huang L."/>
            <person name="Wang Z.W."/>
            <person name="Zhao X."/>
            <person name="Zhong W.Y."/>
            <person name="Peng D.H."/>
            <person name="Ahmad S."/>
            <person name="Lan S."/>
            <person name="Zhang J.S."/>
            <person name="Tsai W.C."/>
            <person name="Van de Peer Y."/>
            <person name="Liu Z.J."/>
        </authorList>
    </citation>
    <scope>NUCLEOTIDE SEQUENCE</scope>
    <source>
        <strain evidence="4">CP</strain>
    </source>
</reference>
<accession>A0AAV9C031</accession>
<dbReference type="GO" id="GO:0005737">
    <property type="term" value="C:cytoplasm"/>
    <property type="evidence" value="ECO:0007669"/>
    <property type="project" value="TreeGrafter"/>
</dbReference>
<gene>
    <name evidence="4" type="ORF">QJS10_CPB22g01421</name>
</gene>
<dbReference type="GO" id="GO:0005634">
    <property type="term" value="C:nucleus"/>
    <property type="evidence" value="ECO:0007669"/>
    <property type="project" value="TreeGrafter"/>
</dbReference>
<dbReference type="InterPro" id="IPR000504">
    <property type="entry name" value="RRM_dom"/>
</dbReference>
<dbReference type="AlphaFoldDB" id="A0AAV9C031"/>
<evidence type="ECO:0000259" key="3">
    <source>
        <dbReference type="PROSITE" id="PS50102"/>
    </source>
</evidence>
<evidence type="ECO:0000256" key="2">
    <source>
        <dbReference type="SAM" id="MobiDB-lite"/>
    </source>
</evidence>
<protein>
    <recommendedName>
        <fullName evidence="3">RRM domain-containing protein</fullName>
    </recommendedName>
</protein>
<feature type="region of interest" description="Disordered" evidence="2">
    <location>
        <begin position="191"/>
        <end position="232"/>
    </location>
</feature>
<dbReference type="GO" id="GO:0008143">
    <property type="term" value="F:poly(A) binding"/>
    <property type="evidence" value="ECO:0007669"/>
    <property type="project" value="InterPro"/>
</dbReference>
<dbReference type="InterPro" id="IPR040366">
    <property type="entry name" value="Nab2/ZC3H14"/>
</dbReference>
<feature type="region of interest" description="Disordered" evidence="2">
    <location>
        <begin position="662"/>
        <end position="719"/>
    </location>
</feature>
<dbReference type="PANTHER" id="PTHR14738">
    <property type="entry name" value="ZINC FINGER CCCH DOMAIN-CONTAINING PROTEIN 14"/>
    <property type="match status" value="1"/>
</dbReference>
<dbReference type="Gene3D" id="3.30.70.330">
    <property type="match status" value="1"/>
</dbReference>
<reference evidence="4" key="2">
    <citation type="submission" date="2023-06" db="EMBL/GenBank/DDBJ databases">
        <authorList>
            <person name="Ma L."/>
            <person name="Liu K.-W."/>
            <person name="Li Z."/>
            <person name="Hsiao Y.-Y."/>
            <person name="Qi Y."/>
            <person name="Fu T."/>
            <person name="Tang G."/>
            <person name="Zhang D."/>
            <person name="Sun W.-H."/>
            <person name="Liu D.-K."/>
            <person name="Li Y."/>
            <person name="Chen G.-Z."/>
            <person name="Liu X.-D."/>
            <person name="Liao X.-Y."/>
            <person name="Jiang Y.-T."/>
            <person name="Yu X."/>
            <person name="Hao Y."/>
            <person name="Huang J."/>
            <person name="Zhao X.-W."/>
            <person name="Ke S."/>
            <person name="Chen Y.-Y."/>
            <person name="Wu W.-L."/>
            <person name="Hsu J.-L."/>
            <person name="Lin Y.-F."/>
            <person name="Huang M.-D."/>
            <person name="Li C.-Y."/>
            <person name="Huang L."/>
            <person name="Wang Z.-W."/>
            <person name="Zhao X."/>
            <person name="Zhong W.-Y."/>
            <person name="Peng D.-H."/>
            <person name="Ahmad S."/>
            <person name="Lan S."/>
            <person name="Zhang J.-S."/>
            <person name="Tsai W.-C."/>
            <person name="Van De Peer Y."/>
            <person name="Liu Z.-J."/>
        </authorList>
    </citation>
    <scope>NUCLEOTIDE SEQUENCE</scope>
    <source>
        <strain evidence="4">CP</strain>
        <tissue evidence="4">Leaves</tissue>
    </source>
</reference>
<dbReference type="SUPFAM" id="SSF54928">
    <property type="entry name" value="RNA-binding domain, RBD"/>
    <property type="match status" value="1"/>
</dbReference>
<name>A0AAV9C031_ACOCL</name>
<organism evidence="4 5">
    <name type="scientific">Acorus calamus</name>
    <name type="common">Sweet flag</name>
    <dbReference type="NCBI Taxonomy" id="4465"/>
    <lineage>
        <taxon>Eukaryota</taxon>
        <taxon>Viridiplantae</taxon>
        <taxon>Streptophyta</taxon>
        <taxon>Embryophyta</taxon>
        <taxon>Tracheophyta</taxon>
        <taxon>Spermatophyta</taxon>
        <taxon>Magnoliopsida</taxon>
        <taxon>Liliopsida</taxon>
        <taxon>Acoraceae</taxon>
        <taxon>Acorus</taxon>
    </lineage>
</organism>
<proteinExistence type="predicted"/>
<dbReference type="InterPro" id="IPR035979">
    <property type="entry name" value="RBD_domain_sf"/>
</dbReference>
<dbReference type="SMART" id="SM00360">
    <property type="entry name" value="RRM"/>
    <property type="match status" value="1"/>
</dbReference>
<evidence type="ECO:0000313" key="4">
    <source>
        <dbReference type="EMBL" id="KAK1282206.1"/>
    </source>
</evidence>
<sequence>MPNSTLEQVKHDQVELGLVGRSYILWENAILYSEDGLARLKEEVTEKLKGYMGDYTDDHLVEYVIVLLKNGKNKEEAKQQLDVFLGDDSVSFVCWLWDHLSSNLHLYVQPNGSDEVSGTKPVINLTGRKNSSTEHASGLLDDSDNDTQKKSKDFRTRRKREWKGLVQHEVEAPPLQSTEIENVHNEETNHRGISHVKRSHSPIPQVQAKRNRLDERSSMKRDVASKPAMGAPRRLLQFAVRDAVGTSKQQNSRPERVSKRLRSVVSTSTMDVALDDQYQKTRSTGRVQSAVATAIKAAAEAAEDVIKPRFSGSVFDRLGNSKHRAKPIDQTTELGEHVMEDGEFEDFDQRLSPENVDYCQRSDNEGESAGDITMLEKDTRVASDSASDNDRYENMPFVKHRIGDASQTASSGKKEKNSLMVQYSVAKDTDEVIRKTRLNDQDSSVPSVANASRKIVNISVNVNTWKPPHYQEPRDSAEVEARMTMGNSEAVAAKSTRLMKENNVAAAEAEKVTPRLDLQKEAQKSVLSTPGSYSTVRPSEDADLRTLFVHFAATKDTLSRHFNKFGEVLKVVIVTDAATGQPKGSAYVEFMRKESAEHALSLNGTSFMSRILKVVQRSSAEASPLMTWPRMVRATPFAARLAARGPFTRGITSPFRARLPIKPGARSLQWKRETGPATPTSEVKQSTSSTSGSNVLSPTGRNLTYVRPEPNLNGNSAPA</sequence>
<feature type="compositionally biased region" description="Basic and acidic residues" evidence="2">
    <location>
        <begin position="211"/>
        <end position="224"/>
    </location>
</feature>
<dbReference type="Gene3D" id="1.20.1390.10">
    <property type="entry name" value="PWI domain"/>
    <property type="match status" value="1"/>
</dbReference>
<feature type="domain" description="RRM" evidence="3">
    <location>
        <begin position="545"/>
        <end position="619"/>
    </location>
</feature>
<dbReference type="Pfam" id="PF00076">
    <property type="entry name" value="RRM_1"/>
    <property type="match status" value="1"/>
</dbReference>
<dbReference type="InterPro" id="IPR012677">
    <property type="entry name" value="Nucleotide-bd_a/b_plait_sf"/>
</dbReference>
<dbReference type="InterPro" id="IPR002483">
    <property type="entry name" value="PWI_dom"/>
</dbReference>
<dbReference type="PANTHER" id="PTHR14738:SF32">
    <property type="entry name" value="RNA BINDING (RRM_RBD_RNP MOTIFS) FAMILY PROTEIN"/>
    <property type="match status" value="1"/>
</dbReference>
<evidence type="ECO:0000313" key="5">
    <source>
        <dbReference type="Proteomes" id="UP001180020"/>
    </source>
</evidence>
<feature type="compositionally biased region" description="Low complexity" evidence="2">
    <location>
        <begin position="680"/>
        <end position="699"/>
    </location>
</feature>
<keyword evidence="5" id="KW-1185">Reference proteome</keyword>
<dbReference type="PROSITE" id="PS50102">
    <property type="entry name" value="RRM"/>
    <property type="match status" value="1"/>
</dbReference>
<dbReference type="GO" id="GO:0043488">
    <property type="term" value="P:regulation of mRNA stability"/>
    <property type="evidence" value="ECO:0007669"/>
    <property type="project" value="InterPro"/>
</dbReference>
<dbReference type="EMBL" id="JAUJYO010000022">
    <property type="protein sequence ID" value="KAK1282206.1"/>
    <property type="molecule type" value="Genomic_DNA"/>
</dbReference>
<keyword evidence="1" id="KW-0694">RNA-binding</keyword>
<feature type="region of interest" description="Disordered" evidence="2">
    <location>
        <begin position="112"/>
        <end position="160"/>
    </location>
</feature>
<dbReference type="Proteomes" id="UP001180020">
    <property type="component" value="Unassembled WGS sequence"/>
</dbReference>
<evidence type="ECO:0000256" key="1">
    <source>
        <dbReference type="PROSITE-ProRule" id="PRU00176"/>
    </source>
</evidence>
<comment type="caution">
    <text evidence="4">The sequence shown here is derived from an EMBL/GenBank/DDBJ whole genome shotgun (WGS) entry which is preliminary data.</text>
</comment>
<dbReference type="Pfam" id="PF01480">
    <property type="entry name" value="PWI"/>
    <property type="match status" value="1"/>
</dbReference>